<dbReference type="InterPro" id="IPR000863">
    <property type="entry name" value="Sulfotransferase_dom"/>
</dbReference>
<evidence type="ECO:0000256" key="2">
    <source>
        <dbReference type="ARBA" id="ARBA00022679"/>
    </source>
</evidence>
<comment type="similarity">
    <text evidence="1 3">Belongs to the sulfotransferase 1 family.</text>
</comment>
<name>A0A2I0JIG6_PUNGR</name>
<sequence>MYVHKYNSRWSNLNPVAQTFWNRTATSSDYSVNSMVPSRLDQPLGEPEQLEQLISALPREKGWLGPVCLYKNFWCSTKDMPALFAVRTQFTARDSDILLASRPKTHSIRLSHRGTTWPLLGPGVRTGDWLIEELFDYICRGVEGFGPFWSHMLGYWKKSLEKPDKVLFLKYEDMKEDIIGSVKKIADFMGVPFSEEEEKSGTIEEIVKMCSLDNLKELDVNKTGSCMPLFANKYYFRKGEVGNWVNCFTSPMEERLQGITDEKLSPYGLRFGVR</sequence>
<dbReference type="AlphaFoldDB" id="A0A2I0JIG6"/>
<keyword evidence="2 3" id="KW-0808">Transferase</keyword>
<accession>A0A2I0JIG6</accession>
<keyword evidence="6" id="KW-1185">Reference proteome</keyword>
<organism evidence="5 6">
    <name type="scientific">Punica granatum</name>
    <name type="common">Pomegranate</name>
    <dbReference type="NCBI Taxonomy" id="22663"/>
    <lineage>
        <taxon>Eukaryota</taxon>
        <taxon>Viridiplantae</taxon>
        <taxon>Streptophyta</taxon>
        <taxon>Embryophyta</taxon>
        <taxon>Tracheophyta</taxon>
        <taxon>Spermatophyta</taxon>
        <taxon>Magnoliopsida</taxon>
        <taxon>eudicotyledons</taxon>
        <taxon>Gunneridae</taxon>
        <taxon>Pentapetalae</taxon>
        <taxon>rosids</taxon>
        <taxon>malvids</taxon>
        <taxon>Myrtales</taxon>
        <taxon>Lythraceae</taxon>
        <taxon>Punica</taxon>
    </lineage>
</organism>
<dbReference type="InterPro" id="IPR027417">
    <property type="entry name" value="P-loop_NTPase"/>
</dbReference>
<dbReference type="PANTHER" id="PTHR11783">
    <property type="entry name" value="SULFOTRANSFERASE SULT"/>
    <property type="match status" value="1"/>
</dbReference>
<proteinExistence type="inferred from homology"/>
<evidence type="ECO:0000256" key="1">
    <source>
        <dbReference type="ARBA" id="ARBA00005771"/>
    </source>
</evidence>
<dbReference type="Pfam" id="PF00685">
    <property type="entry name" value="Sulfotransfer_1"/>
    <property type="match status" value="1"/>
</dbReference>
<gene>
    <name evidence="5" type="ORF">CRG98_023558</name>
</gene>
<evidence type="ECO:0000313" key="5">
    <source>
        <dbReference type="EMBL" id="PKI56052.1"/>
    </source>
</evidence>
<feature type="domain" description="Sulfotransferase" evidence="4">
    <location>
        <begin position="131"/>
        <end position="265"/>
    </location>
</feature>
<dbReference type="Proteomes" id="UP000233551">
    <property type="component" value="Unassembled WGS sequence"/>
</dbReference>
<comment type="caution">
    <text evidence="5">The sequence shown here is derived from an EMBL/GenBank/DDBJ whole genome shotgun (WGS) entry which is preliminary data.</text>
</comment>
<dbReference type="GO" id="GO:0008146">
    <property type="term" value="F:sulfotransferase activity"/>
    <property type="evidence" value="ECO:0007669"/>
    <property type="project" value="InterPro"/>
</dbReference>
<dbReference type="SUPFAM" id="SSF52540">
    <property type="entry name" value="P-loop containing nucleoside triphosphate hydrolases"/>
    <property type="match status" value="1"/>
</dbReference>
<protein>
    <recommendedName>
        <fullName evidence="3">Sulfotransferase</fullName>
        <ecNumber evidence="3">2.8.2.-</ecNumber>
    </recommendedName>
</protein>
<reference evidence="5 6" key="1">
    <citation type="submission" date="2017-11" db="EMBL/GenBank/DDBJ databases">
        <title>De-novo sequencing of pomegranate (Punica granatum L.) genome.</title>
        <authorList>
            <person name="Akparov Z."/>
            <person name="Amiraslanov A."/>
            <person name="Hajiyeva S."/>
            <person name="Abbasov M."/>
            <person name="Kaur K."/>
            <person name="Hamwieh A."/>
            <person name="Solovyev V."/>
            <person name="Salamov A."/>
            <person name="Braich B."/>
            <person name="Kosarev P."/>
            <person name="Mahmoud A."/>
            <person name="Hajiyev E."/>
            <person name="Babayeva S."/>
            <person name="Izzatullayeva V."/>
            <person name="Mammadov A."/>
            <person name="Mammadov A."/>
            <person name="Sharifova S."/>
            <person name="Ojaghi J."/>
            <person name="Eynullazada K."/>
            <person name="Bayramov B."/>
            <person name="Abdulazimova A."/>
            <person name="Shahmuradov I."/>
        </authorList>
    </citation>
    <scope>NUCLEOTIDE SEQUENCE [LARGE SCALE GENOMIC DNA]</scope>
    <source>
        <strain evidence="6">cv. AG2017</strain>
        <tissue evidence="5">Leaf</tissue>
    </source>
</reference>
<dbReference type="EMBL" id="PGOL01001635">
    <property type="protein sequence ID" value="PKI56052.1"/>
    <property type="molecule type" value="Genomic_DNA"/>
</dbReference>
<dbReference type="EC" id="2.8.2.-" evidence="3"/>
<evidence type="ECO:0000256" key="3">
    <source>
        <dbReference type="RuleBase" id="RU361155"/>
    </source>
</evidence>
<evidence type="ECO:0000313" key="6">
    <source>
        <dbReference type="Proteomes" id="UP000233551"/>
    </source>
</evidence>
<dbReference type="Gene3D" id="3.40.50.300">
    <property type="entry name" value="P-loop containing nucleotide triphosphate hydrolases"/>
    <property type="match status" value="2"/>
</dbReference>
<evidence type="ECO:0000259" key="4">
    <source>
        <dbReference type="Pfam" id="PF00685"/>
    </source>
</evidence>
<dbReference type="STRING" id="22663.A0A2I0JIG6"/>